<evidence type="ECO:0000313" key="2">
    <source>
        <dbReference type="Proteomes" id="UP000186004"/>
    </source>
</evidence>
<reference evidence="1 2" key="1">
    <citation type="submission" date="2017-01" db="EMBL/GenBank/DDBJ databases">
        <authorList>
            <person name="Mah S.A."/>
            <person name="Swanson W.J."/>
            <person name="Moy G.W."/>
            <person name="Vacquier V.D."/>
        </authorList>
    </citation>
    <scope>NUCLEOTIDE SEQUENCE [LARGE SCALE GENOMIC DNA]</scope>
    <source>
        <strain evidence="1 2">DSM 45758</strain>
    </source>
</reference>
<keyword evidence="2" id="KW-1185">Reference proteome</keyword>
<dbReference type="Proteomes" id="UP000186004">
    <property type="component" value="Unassembled WGS sequence"/>
</dbReference>
<dbReference type="OrthoDB" id="3283561at2"/>
<organism evidence="1 2">
    <name type="scientific">Micromonospora avicenniae</name>
    <dbReference type="NCBI Taxonomy" id="1198245"/>
    <lineage>
        <taxon>Bacteria</taxon>
        <taxon>Bacillati</taxon>
        <taxon>Actinomycetota</taxon>
        <taxon>Actinomycetes</taxon>
        <taxon>Micromonosporales</taxon>
        <taxon>Micromonosporaceae</taxon>
        <taxon>Micromonospora</taxon>
    </lineage>
</organism>
<sequence>MLADETQTWQLLRDCDDPDHLEFPADYRQDRANARFNQLAGGLDAAFGGRCLIDRGQDASFHGRIDIPIVASATGRQLTVVISNFGDLAVLAVDNPGVWDDAETAELLHPVDANRIHRALDELGYTLIREDPLWEPYDGTVMYLREHAAKWWERYFDYL</sequence>
<gene>
    <name evidence="1" type="ORF">SAMN05444858_104363</name>
</gene>
<dbReference type="RefSeq" id="WP_076469923.1">
    <property type="nucleotide sequence ID" value="NZ_FTNF01000004.1"/>
</dbReference>
<dbReference type="AlphaFoldDB" id="A0A1N6W5H6"/>
<protein>
    <submittedName>
        <fullName evidence="1">Uncharacterized protein</fullName>
    </submittedName>
</protein>
<dbReference type="EMBL" id="FTNF01000004">
    <property type="protein sequence ID" value="SIQ85196.1"/>
    <property type="molecule type" value="Genomic_DNA"/>
</dbReference>
<name>A0A1N6W5H6_9ACTN</name>
<proteinExistence type="predicted"/>
<accession>A0A1N6W5H6</accession>
<evidence type="ECO:0000313" key="1">
    <source>
        <dbReference type="EMBL" id="SIQ85196.1"/>
    </source>
</evidence>